<dbReference type="PANTHER" id="PTHR33202:SF7">
    <property type="entry name" value="FERRIC UPTAKE REGULATION PROTEIN"/>
    <property type="match status" value="1"/>
</dbReference>
<dbReference type="OrthoDB" id="8659436at2"/>
<keyword evidence="1" id="KW-0805">Transcription regulation</keyword>
<dbReference type="Pfam" id="PF01475">
    <property type="entry name" value="FUR"/>
    <property type="match status" value="1"/>
</dbReference>
<dbReference type="Gene3D" id="1.10.10.10">
    <property type="entry name" value="Winged helix-like DNA-binding domain superfamily/Winged helix DNA-binding domain"/>
    <property type="match status" value="1"/>
</dbReference>
<dbReference type="RefSeq" id="WP_076837733.1">
    <property type="nucleotide sequence ID" value="NZ_CP019434.1"/>
</dbReference>
<evidence type="ECO:0000256" key="1">
    <source>
        <dbReference type="RuleBase" id="RU364037"/>
    </source>
</evidence>
<keyword evidence="1" id="KW-0479">Metal-binding</keyword>
<keyword evidence="1" id="KW-0804">Transcription</keyword>
<dbReference type="GO" id="GO:0045892">
    <property type="term" value="P:negative regulation of DNA-templated transcription"/>
    <property type="evidence" value="ECO:0007669"/>
    <property type="project" value="TreeGrafter"/>
</dbReference>
<reference evidence="2 3" key="1">
    <citation type="submission" date="2017-01" db="EMBL/GenBank/DDBJ databases">
        <title>Draft sequence of Acidihalobacter ferrooxidans strain DSM 14175 (strain V8).</title>
        <authorList>
            <person name="Khaleque H.N."/>
            <person name="Ramsay J.P."/>
            <person name="Murphy R.J.T."/>
            <person name="Kaksonen A.H."/>
            <person name="Boxall N.J."/>
            <person name="Watkin E.L.J."/>
        </authorList>
    </citation>
    <scope>NUCLEOTIDE SEQUENCE [LARGE SCALE GENOMIC DNA]</scope>
    <source>
        <strain evidence="2 3">V8</strain>
    </source>
</reference>
<comment type="subcellular location">
    <subcellularLocation>
        <location evidence="1">Cytoplasm</location>
    </subcellularLocation>
</comment>
<dbReference type="SUPFAM" id="SSF46785">
    <property type="entry name" value="Winged helix' DNA-binding domain"/>
    <property type="match status" value="1"/>
</dbReference>
<keyword evidence="1" id="KW-0408">Iron</keyword>
<proteinExistence type="inferred from homology"/>
<sequence length="156" mass="17101">MQADEQTQFAAADRIIAMLREHSITPTQPRVLIGGLLFRGPQHFSADQVLAGLGAAGREVSRATVYNTLGLFAERGLLREVVVDPSRLFYDTNVDPHHHIFHTDTGVLEDIATDQVGLTAFPMLPAHLRMEGVDIIIRVSDRMNSPESGASLPTMD</sequence>
<dbReference type="KEGG" id="afy:BW247_14240"/>
<dbReference type="InterPro" id="IPR036390">
    <property type="entry name" value="WH_DNA-bd_sf"/>
</dbReference>
<dbReference type="STRING" id="1765967.BW247_14240"/>
<dbReference type="EMBL" id="CP019434">
    <property type="protein sequence ID" value="APZ44110.1"/>
    <property type="molecule type" value="Genomic_DNA"/>
</dbReference>
<dbReference type="InterPro" id="IPR002481">
    <property type="entry name" value="FUR"/>
</dbReference>
<keyword evidence="1" id="KW-0862">Zinc</keyword>
<dbReference type="GO" id="GO:0000976">
    <property type="term" value="F:transcription cis-regulatory region binding"/>
    <property type="evidence" value="ECO:0007669"/>
    <property type="project" value="TreeGrafter"/>
</dbReference>
<dbReference type="Proteomes" id="UP000243807">
    <property type="component" value="Chromosome"/>
</dbReference>
<dbReference type="CDD" id="cd07153">
    <property type="entry name" value="Fur_like"/>
    <property type="match status" value="1"/>
</dbReference>
<keyword evidence="3" id="KW-1185">Reference proteome</keyword>
<comment type="subunit">
    <text evidence="1">Homodimer.</text>
</comment>
<name>A0A1P8UJV5_9GAMM</name>
<gene>
    <name evidence="1" type="primary">fur</name>
    <name evidence="2" type="ORF">BW247_14240</name>
</gene>
<organism evidence="2 3">
    <name type="scientific">Acidihalobacter ferrooxydans</name>
    <dbReference type="NCBI Taxonomy" id="1765967"/>
    <lineage>
        <taxon>Bacteria</taxon>
        <taxon>Pseudomonadati</taxon>
        <taxon>Pseudomonadota</taxon>
        <taxon>Gammaproteobacteria</taxon>
        <taxon>Chromatiales</taxon>
        <taxon>Ectothiorhodospiraceae</taxon>
        <taxon>Acidihalobacter</taxon>
    </lineage>
</organism>
<dbReference type="GO" id="GO:0003700">
    <property type="term" value="F:DNA-binding transcription factor activity"/>
    <property type="evidence" value="ECO:0007669"/>
    <property type="project" value="UniProtKB-UniRule"/>
</dbReference>
<accession>A0A1P8UJV5</accession>
<keyword evidence="1" id="KW-0238">DNA-binding</keyword>
<dbReference type="GO" id="GO:0008270">
    <property type="term" value="F:zinc ion binding"/>
    <property type="evidence" value="ECO:0007669"/>
    <property type="project" value="TreeGrafter"/>
</dbReference>
<dbReference type="InterPro" id="IPR036388">
    <property type="entry name" value="WH-like_DNA-bd_sf"/>
</dbReference>
<keyword evidence="1" id="KW-0678">Repressor</keyword>
<dbReference type="GO" id="GO:1900376">
    <property type="term" value="P:regulation of secondary metabolite biosynthetic process"/>
    <property type="evidence" value="ECO:0007669"/>
    <property type="project" value="TreeGrafter"/>
</dbReference>
<dbReference type="PANTHER" id="PTHR33202">
    <property type="entry name" value="ZINC UPTAKE REGULATION PROTEIN"/>
    <property type="match status" value="1"/>
</dbReference>
<comment type="similarity">
    <text evidence="1">Belongs to the Fur family.</text>
</comment>
<dbReference type="AlphaFoldDB" id="A0A1P8UJV5"/>
<evidence type="ECO:0000313" key="2">
    <source>
        <dbReference type="EMBL" id="APZ44110.1"/>
    </source>
</evidence>
<evidence type="ECO:0000313" key="3">
    <source>
        <dbReference type="Proteomes" id="UP000243807"/>
    </source>
</evidence>
<dbReference type="GO" id="GO:0005737">
    <property type="term" value="C:cytoplasm"/>
    <property type="evidence" value="ECO:0007669"/>
    <property type="project" value="UniProtKB-SubCell"/>
</dbReference>
<protein>
    <recommendedName>
        <fullName evidence="1">Ferric uptake regulation protein</fullName>
    </recommendedName>
</protein>
<keyword evidence="1" id="KW-0963">Cytoplasm</keyword>